<protein>
    <submittedName>
        <fullName evidence="1">Uncharacterized protein</fullName>
    </submittedName>
</protein>
<accession>A0A2T3ARG8</accession>
<dbReference type="AlphaFoldDB" id="A0A2T3ARG8"/>
<organism evidence="1 2">
    <name type="scientific">Amorphotheca resinae ATCC 22711</name>
    <dbReference type="NCBI Taxonomy" id="857342"/>
    <lineage>
        <taxon>Eukaryota</taxon>
        <taxon>Fungi</taxon>
        <taxon>Dikarya</taxon>
        <taxon>Ascomycota</taxon>
        <taxon>Pezizomycotina</taxon>
        <taxon>Leotiomycetes</taxon>
        <taxon>Helotiales</taxon>
        <taxon>Amorphothecaceae</taxon>
        <taxon>Amorphotheca</taxon>
    </lineage>
</organism>
<gene>
    <name evidence="1" type="ORF">M430DRAFT_37109</name>
</gene>
<name>A0A2T3ARG8_AMORE</name>
<dbReference type="GeneID" id="36575136"/>
<dbReference type="InParanoid" id="A0A2T3ARG8"/>
<keyword evidence="2" id="KW-1185">Reference proteome</keyword>
<evidence type="ECO:0000313" key="2">
    <source>
        <dbReference type="Proteomes" id="UP000241818"/>
    </source>
</evidence>
<sequence>MWAPIFGKRTARNTMMEWKREFEKGESGTSCEAYDPNIVCSACWSPGLGVCVALSLFLQPKHQAFNIRSKTL</sequence>
<dbReference type="RefSeq" id="XP_024717263.1">
    <property type="nucleotide sequence ID" value="XM_024867055.1"/>
</dbReference>
<proteinExistence type="predicted"/>
<dbReference type="EMBL" id="KZ679017">
    <property type="protein sequence ID" value="PSS08965.1"/>
    <property type="molecule type" value="Genomic_DNA"/>
</dbReference>
<reference evidence="1 2" key="1">
    <citation type="journal article" date="2018" name="New Phytol.">
        <title>Comparative genomics and transcriptomics depict ericoid mycorrhizal fungi as versatile saprotrophs and plant mutualists.</title>
        <authorList>
            <person name="Martino E."/>
            <person name="Morin E."/>
            <person name="Grelet G.A."/>
            <person name="Kuo A."/>
            <person name="Kohler A."/>
            <person name="Daghino S."/>
            <person name="Barry K.W."/>
            <person name="Cichocki N."/>
            <person name="Clum A."/>
            <person name="Dockter R.B."/>
            <person name="Hainaut M."/>
            <person name="Kuo R.C."/>
            <person name="LaButti K."/>
            <person name="Lindahl B.D."/>
            <person name="Lindquist E.A."/>
            <person name="Lipzen A."/>
            <person name="Khouja H.R."/>
            <person name="Magnuson J."/>
            <person name="Murat C."/>
            <person name="Ohm R.A."/>
            <person name="Singer S.W."/>
            <person name="Spatafora J.W."/>
            <person name="Wang M."/>
            <person name="Veneault-Fourrey C."/>
            <person name="Henrissat B."/>
            <person name="Grigoriev I.V."/>
            <person name="Martin F.M."/>
            <person name="Perotto S."/>
        </authorList>
    </citation>
    <scope>NUCLEOTIDE SEQUENCE [LARGE SCALE GENOMIC DNA]</scope>
    <source>
        <strain evidence="1 2">ATCC 22711</strain>
    </source>
</reference>
<evidence type="ECO:0000313" key="1">
    <source>
        <dbReference type="EMBL" id="PSS08965.1"/>
    </source>
</evidence>
<dbReference type="Proteomes" id="UP000241818">
    <property type="component" value="Unassembled WGS sequence"/>
</dbReference>